<reference evidence="2" key="1">
    <citation type="journal article" date="2007" name="Nature">
        <title>The grapevine genome sequence suggests ancestral hexaploidization in major angiosperm phyla.</title>
        <authorList>
            <consortium name="The French-Italian Public Consortium for Grapevine Genome Characterization."/>
            <person name="Jaillon O."/>
            <person name="Aury J.-M."/>
            <person name="Noel B."/>
            <person name="Policriti A."/>
            <person name="Clepet C."/>
            <person name="Casagrande A."/>
            <person name="Choisne N."/>
            <person name="Aubourg S."/>
            <person name="Vitulo N."/>
            <person name="Jubin C."/>
            <person name="Vezzi A."/>
            <person name="Legeai F."/>
            <person name="Hugueney P."/>
            <person name="Dasilva C."/>
            <person name="Horner D."/>
            <person name="Mica E."/>
            <person name="Jublot D."/>
            <person name="Poulain J."/>
            <person name="Bruyere C."/>
            <person name="Billault A."/>
            <person name="Segurens B."/>
            <person name="Gouyvenoux M."/>
            <person name="Ugarte E."/>
            <person name="Cattonaro F."/>
            <person name="Anthouard V."/>
            <person name="Vico V."/>
            <person name="Del Fabbro C."/>
            <person name="Alaux M."/>
            <person name="Di Gaspero G."/>
            <person name="Dumas V."/>
            <person name="Felice N."/>
            <person name="Paillard S."/>
            <person name="Juman I."/>
            <person name="Moroldo M."/>
            <person name="Scalabrin S."/>
            <person name="Canaguier A."/>
            <person name="Le Clainche I."/>
            <person name="Malacrida G."/>
            <person name="Durand E."/>
            <person name="Pesole G."/>
            <person name="Laucou V."/>
            <person name="Chatelet P."/>
            <person name="Merdinoglu D."/>
            <person name="Delledonne M."/>
            <person name="Pezzotti M."/>
            <person name="Lecharny A."/>
            <person name="Scarpelli C."/>
            <person name="Artiguenave F."/>
            <person name="Pe M.E."/>
            <person name="Valle G."/>
            <person name="Morgante M."/>
            <person name="Caboche M."/>
            <person name="Adam-Blondon A.-F."/>
            <person name="Weissenbach J."/>
            <person name="Quetier F."/>
            <person name="Wincker P."/>
        </authorList>
    </citation>
    <scope>NUCLEOTIDE SEQUENCE [LARGE SCALE GENOMIC DNA]</scope>
    <source>
        <strain evidence="2">cv. Pinot noir / PN40024</strain>
    </source>
</reference>
<sequence>MHQQALHREKKSRKFLCIRGKLSSLTFRSFSDGPRYSLCEAGPTFPKDLNVKTVGWLIGY</sequence>
<dbReference type="HOGENOM" id="CLU_2946360_0_0_1"/>
<dbReference type="PaxDb" id="29760-VIT_18s0001g05010.t01"/>
<proteinExistence type="predicted"/>
<dbReference type="AlphaFoldDB" id="F6HN11"/>
<keyword evidence="2" id="KW-1185">Reference proteome</keyword>
<organism evidence="1 2">
    <name type="scientific">Vitis vinifera</name>
    <name type="common">Grape</name>
    <dbReference type="NCBI Taxonomy" id="29760"/>
    <lineage>
        <taxon>Eukaryota</taxon>
        <taxon>Viridiplantae</taxon>
        <taxon>Streptophyta</taxon>
        <taxon>Embryophyta</taxon>
        <taxon>Tracheophyta</taxon>
        <taxon>Spermatophyta</taxon>
        <taxon>Magnoliopsida</taxon>
        <taxon>eudicotyledons</taxon>
        <taxon>Gunneridae</taxon>
        <taxon>Pentapetalae</taxon>
        <taxon>rosids</taxon>
        <taxon>Vitales</taxon>
        <taxon>Vitaceae</taxon>
        <taxon>Viteae</taxon>
        <taxon>Vitis</taxon>
    </lineage>
</organism>
<evidence type="ECO:0000313" key="1">
    <source>
        <dbReference type="EMBL" id="CCB56066.1"/>
    </source>
</evidence>
<dbReference type="EMBL" id="FN595996">
    <property type="protein sequence ID" value="CCB56066.1"/>
    <property type="molecule type" value="Genomic_DNA"/>
</dbReference>
<dbReference type="Proteomes" id="UP000009183">
    <property type="component" value="Chromosome 18, unordered"/>
</dbReference>
<dbReference type="InParanoid" id="F6HN11"/>
<evidence type="ECO:0000313" key="2">
    <source>
        <dbReference type="Proteomes" id="UP000009183"/>
    </source>
</evidence>
<gene>
    <name evidence="1" type="ordered locus">VIT_18s0001g05010</name>
</gene>
<name>F6HN11_VITVI</name>
<protein>
    <submittedName>
        <fullName evidence="1">Uncharacterized protein</fullName>
    </submittedName>
</protein>
<accession>F6HN11</accession>